<evidence type="ECO:0000256" key="1">
    <source>
        <dbReference type="ARBA" id="ARBA00004571"/>
    </source>
</evidence>
<dbReference type="PANTHER" id="PTHR30069:SF27">
    <property type="entry name" value="BLL4766 PROTEIN"/>
    <property type="match status" value="1"/>
</dbReference>
<keyword evidence="4 10" id="KW-1134">Transmembrane beta strand</keyword>
<dbReference type="InterPro" id="IPR000531">
    <property type="entry name" value="Beta-barrel_TonB"/>
</dbReference>
<evidence type="ECO:0000259" key="12">
    <source>
        <dbReference type="Pfam" id="PF00593"/>
    </source>
</evidence>
<evidence type="ECO:0000256" key="9">
    <source>
        <dbReference type="ARBA" id="ARBA00023237"/>
    </source>
</evidence>
<evidence type="ECO:0000256" key="11">
    <source>
        <dbReference type="RuleBase" id="RU003357"/>
    </source>
</evidence>
<sequence>MTFSFLSRSAANGFAFPLAKPRSLVLALVCVFSGFSGGARADSDVGSALSPDDFDPVVITGSRFASAAELAPIGATVISASEIRNAGIDNVNEAVRKLAGVYGRQSLYGTDDFDLDMNGFGSASANNLVVFVDGVRISENEQSVALLSTIPIESVARVEIIRSGSSVLYGDGATGGVIQVITKQLGASPFNGSVFTEAGQFNSRVGRAMLAKGGDGFNAILNVSESKTDNYRVNNGVTQKNASLALTWYSTTGRAGLRADFARTDSGLAGSLSLAQFEQDPHQASTPTNSSSRSNDRYTAFIEQTFGTWQVAGELSTREKDTNSAYYGNSRYSGRQTQFTPRLRNLAESDNISNEFVAGLDLINWNRQTNSIYSLGYATQRSRAVYVRDEIRVDQLRVAAGLRREIFDKSSSDPLNSDNYSIAQAVNAWELQTSYAFTPVVNVFAKAGQSYRVANVDDNSLTPIADTALLPQLSHDLEIGTTVGDASRKVTARFFQHDLTNEIYYNPVLIVAGSQFPGANVNLDPTRRRGFAVEGKMQLSQQLRVTAQAQHVNAVFTSGVYQGNEMILVPKNTVSAYLNWVPGDGQTAYLGTQWIDSQRYGGDFLNTCSALIPSHATLDARYSKTFGAWEASVGGTNLANKQYFTNAYACLGAVYPDNGRQLKASLRYSF</sequence>
<accession>A0A4V6PMI6</accession>
<evidence type="ECO:0000256" key="7">
    <source>
        <dbReference type="ARBA" id="ARBA00023136"/>
    </source>
</evidence>
<dbReference type="InterPro" id="IPR039426">
    <property type="entry name" value="TonB-dep_rcpt-like"/>
</dbReference>
<dbReference type="PROSITE" id="PS52016">
    <property type="entry name" value="TONB_DEPENDENT_REC_3"/>
    <property type="match status" value="1"/>
</dbReference>
<name>A0A4V6PMI6_9BURK</name>
<evidence type="ECO:0000256" key="8">
    <source>
        <dbReference type="ARBA" id="ARBA00023170"/>
    </source>
</evidence>
<dbReference type="EMBL" id="SMYL01000005">
    <property type="protein sequence ID" value="TDK65560.1"/>
    <property type="molecule type" value="Genomic_DNA"/>
</dbReference>
<comment type="subcellular location">
    <subcellularLocation>
        <location evidence="1 10">Cell outer membrane</location>
        <topology evidence="1 10">Multi-pass membrane protein</topology>
    </subcellularLocation>
</comment>
<keyword evidence="8 14" id="KW-0675">Receptor</keyword>
<keyword evidence="15" id="KW-1185">Reference proteome</keyword>
<dbReference type="OrthoDB" id="9790771at2"/>
<keyword evidence="6 11" id="KW-0798">TonB box</keyword>
<keyword evidence="5 10" id="KW-0812">Transmembrane</keyword>
<evidence type="ECO:0000256" key="6">
    <source>
        <dbReference type="ARBA" id="ARBA00023077"/>
    </source>
</evidence>
<dbReference type="PANTHER" id="PTHR30069">
    <property type="entry name" value="TONB-DEPENDENT OUTER MEMBRANE RECEPTOR"/>
    <property type="match status" value="1"/>
</dbReference>
<dbReference type="Gene3D" id="2.170.130.10">
    <property type="entry name" value="TonB-dependent receptor, plug domain"/>
    <property type="match status" value="1"/>
</dbReference>
<dbReference type="SUPFAM" id="SSF56935">
    <property type="entry name" value="Porins"/>
    <property type="match status" value="1"/>
</dbReference>
<evidence type="ECO:0000256" key="10">
    <source>
        <dbReference type="PROSITE-ProRule" id="PRU01360"/>
    </source>
</evidence>
<dbReference type="InterPro" id="IPR037066">
    <property type="entry name" value="Plug_dom_sf"/>
</dbReference>
<protein>
    <submittedName>
        <fullName evidence="14">TonB-dependent receptor</fullName>
    </submittedName>
</protein>
<dbReference type="Proteomes" id="UP000294829">
    <property type="component" value="Unassembled WGS sequence"/>
</dbReference>
<dbReference type="InterPro" id="IPR036942">
    <property type="entry name" value="Beta-barrel_TonB_sf"/>
</dbReference>
<keyword evidence="3 10" id="KW-0813">Transport</keyword>
<comment type="caution">
    <text evidence="14">The sequence shown here is derived from an EMBL/GenBank/DDBJ whole genome shotgun (WGS) entry which is preliminary data.</text>
</comment>
<feature type="domain" description="TonB-dependent receptor-like beta-barrel" evidence="12">
    <location>
        <begin position="245"/>
        <end position="638"/>
    </location>
</feature>
<dbReference type="Pfam" id="PF00593">
    <property type="entry name" value="TonB_dep_Rec_b-barrel"/>
    <property type="match status" value="1"/>
</dbReference>
<dbReference type="GO" id="GO:0015344">
    <property type="term" value="F:siderophore uptake transmembrane transporter activity"/>
    <property type="evidence" value="ECO:0007669"/>
    <property type="project" value="TreeGrafter"/>
</dbReference>
<organism evidence="14 15">
    <name type="scientific">Sapientia aquatica</name>
    <dbReference type="NCBI Taxonomy" id="1549640"/>
    <lineage>
        <taxon>Bacteria</taxon>
        <taxon>Pseudomonadati</taxon>
        <taxon>Pseudomonadota</taxon>
        <taxon>Betaproteobacteria</taxon>
        <taxon>Burkholderiales</taxon>
        <taxon>Oxalobacteraceae</taxon>
        <taxon>Sapientia</taxon>
    </lineage>
</organism>
<dbReference type="AlphaFoldDB" id="A0A4V6PMI6"/>
<evidence type="ECO:0000313" key="14">
    <source>
        <dbReference type="EMBL" id="TDK65560.1"/>
    </source>
</evidence>
<feature type="domain" description="TonB-dependent receptor plug" evidence="13">
    <location>
        <begin position="72"/>
        <end position="177"/>
    </location>
</feature>
<comment type="similarity">
    <text evidence="2 10 11">Belongs to the TonB-dependent receptor family.</text>
</comment>
<keyword evidence="9 10" id="KW-0998">Cell outer membrane</keyword>
<evidence type="ECO:0000256" key="5">
    <source>
        <dbReference type="ARBA" id="ARBA00022692"/>
    </source>
</evidence>
<evidence type="ECO:0000259" key="13">
    <source>
        <dbReference type="Pfam" id="PF07715"/>
    </source>
</evidence>
<dbReference type="InterPro" id="IPR012910">
    <property type="entry name" value="Plug_dom"/>
</dbReference>
<evidence type="ECO:0000313" key="15">
    <source>
        <dbReference type="Proteomes" id="UP000294829"/>
    </source>
</evidence>
<reference evidence="14 15" key="1">
    <citation type="submission" date="2019-03" db="EMBL/GenBank/DDBJ databases">
        <title>Sapientia aquatica gen. nov., sp. nov., isolated from a crater lake.</title>
        <authorList>
            <person name="Felfoldi T."/>
            <person name="Szabo A."/>
            <person name="Toth E."/>
            <person name="Schumann P."/>
            <person name="Keki Z."/>
            <person name="Marialigeti K."/>
            <person name="Mathe I."/>
        </authorList>
    </citation>
    <scope>NUCLEOTIDE SEQUENCE [LARGE SCALE GENOMIC DNA]</scope>
    <source>
        <strain evidence="14 15">SA-152</strain>
    </source>
</reference>
<evidence type="ECO:0000256" key="2">
    <source>
        <dbReference type="ARBA" id="ARBA00009810"/>
    </source>
</evidence>
<dbReference type="RefSeq" id="WP_133328583.1">
    <property type="nucleotide sequence ID" value="NZ_SMYL01000005.1"/>
</dbReference>
<evidence type="ECO:0000256" key="4">
    <source>
        <dbReference type="ARBA" id="ARBA00022452"/>
    </source>
</evidence>
<gene>
    <name evidence="14" type="ORF">E2I14_11450</name>
</gene>
<dbReference type="GO" id="GO:0044718">
    <property type="term" value="P:siderophore transmembrane transport"/>
    <property type="evidence" value="ECO:0007669"/>
    <property type="project" value="TreeGrafter"/>
</dbReference>
<dbReference type="GO" id="GO:0009279">
    <property type="term" value="C:cell outer membrane"/>
    <property type="evidence" value="ECO:0007669"/>
    <property type="project" value="UniProtKB-SubCell"/>
</dbReference>
<evidence type="ECO:0000256" key="3">
    <source>
        <dbReference type="ARBA" id="ARBA00022448"/>
    </source>
</evidence>
<proteinExistence type="inferred from homology"/>
<dbReference type="Pfam" id="PF07715">
    <property type="entry name" value="Plug"/>
    <property type="match status" value="1"/>
</dbReference>
<dbReference type="Gene3D" id="2.40.170.20">
    <property type="entry name" value="TonB-dependent receptor, beta-barrel domain"/>
    <property type="match status" value="1"/>
</dbReference>
<keyword evidence="7 10" id="KW-0472">Membrane</keyword>